<dbReference type="RefSeq" id="WP_148991769.1">
    <property type="nucleotide sequence ID" value="NZ_VTEW01000007.1"/>
</dbReference>
<dbReference type="Proteomes" id="UP000325054">
    <property type="component" value="Unassembled WGS sequence"/>
</dbReference>
<gene>
    <name evidence="1" type="ORF">FZC80_10820</name>
</gene>
<reference evidence="1 2" key="1">
    <citation type="submission" date="2019-08" db="EMBL/GenBank/DDBJ databases">
        <title>Bacillus genomes from the desert of Cuatro Cienegas, Coahuila.</title>
        <authorList>
            <person name="Olmedo-Alvarez G."/>
        </authorList>
    </citation>
    <scope>NUCLEOTIDE SEQUENCE [LARGE SCALE GENOMIC DNA]</scope>
    <source>
        <strain evidence="1 2">CH451a_14T</strain>
    </source>
</reference>
<accession>A0A5D4TUR8</accession>
<sequence>MTPLPDEGIGFQNIRVYYGKTDGGLEKYEEYTSYESQITSVDEYRGEWFDDKVSINIMKKNQDFELYIYDTIQLILTSLSEVRSPLLADYFLLGSSQSGNTGRLLWKTNFYKMIDKNPVSIGCNDERYLWICI</sequence>
<dbReference type="AlphaFoldDB" id="A0A5D4TUR8"/>
<name>A0A5D4TUR8_9BACI</name>
<protein>
    <submittedName>
        <fullName evidence="1">Uncharacterized protein</fullName>
    </submittedName>
</protein>
<comment type="caution">
    <text evidence="1">The sequence shown here is derived from an EMBL/GenBank/DDBJ whole genome shotgun (WGS) entry which is preliminary data.</text>
</comment>
<proteinExistence type="predicted"/>
<evidence type="ECO:0000313" key="2">
    <source>
        <dbReference type="Proteomes" id="UP000325054"/>
    </source>
</evidence>
<evidence type="ECO:0000313" key="1">
    <source>
        <dbReference type="EMBL" id="TYS79397.1"/>
    </source>
</evidence>
<dbReference type="EMBL" id="VTEW01000007">
    <property type="protein sequence ID" value="TYS79397.1"/>
    <property type="molecule type" value="Genomic_DNA"/>
</dbReference>
<organism evidence="1 2">
    <name type="scientific">Rossellomorea aquimaris</name>
    <dbReference type="NCBI Taxonomy" id="189382"/>
    <lineage>
        <taxon>Bacteria</taxon>
        <taxon>Bacillati</taxon>
        <taxon>Bacillota</taxon>
        <taxon>Bacilli</taxon>
        <taxon>Bacillales</taxon>
        <taxon>Bacillaceae</taxon>
        <taxon>Rossellomorea</taxon>
    </lineage>
</organism>